<dbReference type="GO" id="GO:0003700">
    <property type="term" value="F:DNA-binding transcription factor activity"/>
    <property type="evidence" value="ECO:0007669"/>
    <property type="project" value="InterPro"/>
</dbReference>
<dbReference type="SMART" id="SM00342">
    <property type="entry name" value="HTH_ARAC"/>
    <property type="match status" value="1"/>
</dbReference>
<dbReference type="InterPro" id="IPR018062">
    <property type="entry name" value="HTH_AraC-typ_CS"/>
</dbReference>
<protein>
    <submittedName>
        <fullName evidence="5">Transcriptional regulator GlxA family, contains an amidase domain and an AraC-type DNA-binding HTH domain</fullName>
    </submittedName>
</protein>
<evidence type="ECO:0000256" key="2">
    <source>
        <dbReference type="ARBA" id="ARBA00023125"/>
    </source>
</evidence>
<dbReference type="SUPFAM" id="SSF52317">
    <property type="entry name" value="Class I glutamine amidotransferase-like"/>
    <property type="match status" value="1"/>
</dbReference>
<proteinExistence type="predicted"/>
<dbReference type="InterPro" id="IPR018060">
    <property type="entry name" value="HTH_AraC"/>
</dbReference>
<dbReference type="Gene3D" id="3.40.50.880">
    <property type="match status" value="1"/>
</dbReference>
<dbReference type="GO" id="GO:0043565">
    <property type="term" value="F:sequence-specific DNA binding"/>
    <property type="evidence" value="ECO:0007669"/>
    <property type="project" value="InterPro"/>
</dbReference>
<dbReference type="Pfam" id="PF01965">
    <property type="entry name" value="DJ-1_PfpI"/>
    <property type="match status" value="1"/>
</dbReference>
<keyword evidence="6" id="KW-1185">Reference proteome</keyword>
<organism evidence="5 6">
    <name type="scientific">Neptunomonas qingdaonensis</name>
    <dbReference type="NCBI Taxonomy" id="1045558"/>
    <lineage>
        <taxon>Bacteria</taxon>
        <taxon>Pseudomonadati</taxon>
        <taxon>Pseudomonadota</taxon>
        <taxon>Gammaproteobacteria</taxon>
        <taxon>Oceanospirillales</taxon>
        <taxon>Oceanospirillaceae</taxon>
        <taxon>Neptunomonas</taxon>
    </lineage>
</organism>
<dbReference type="AlphaFoldDB" id="A0A1I2PZS9"/>
<dbReference type="CDD" id="cd03136">
    <property type="entry name" value="GATase1_AraC_ArgR_like"/>
    <property type="match status" value="1"/>
</dbReference>
<evidence type="ECO:0000256" key="1">
    <source>
        <dbReference type="ARBA" id="ARBA00023015"/>
    </source>
</evidence>
<dbReference type="SUPFAM" id="SSF46689">
    <property type="entry name" value="Homeodomain-like"/>
    <property type="match status" value="2"/>
</dbReference>
<dbReference type="PANTHER" id="PTHR43130">
    <property type="entry name" value="ARAC-FAMILY TRANSCRIPTIONAL REGULATOR"/>
    <property type="match status" value="1"/>
</dbReference>
<dbReference type="InterPro" id="IPR029062">
    <property type="entry name" value="Class_I_gatase-like"/>
</dbReference>
<dbReference type="PROSITE" id="PS01124">
    <property type="entry name" value="HTH_ARAC_FAMILY_2"/>
    <property type="match status" value="1"/>
</dbReference>
<dbReference type="InterPro" id="IPR052158">
    <property type="entry name" value="INH-QAR"/>
</dbReference>
<feature type="domain" description="HTH araC/xylS-type" evidence="4">
    <location>
        <begin position="279"/>
        <end position="377"/>
    </location>
</feature>
<sequence length="423" mass="47533">MAVTPVRDVLRKLAISGAFKNWTDSYFGNNYNLELTSFCASEELDEGTTMASGMTSNPAIKSKTLTRVGFLLLDNFTMIALASAIETLRMANQLSGEELFSWQLISEDGCLVKASDGLSFTPDFSILNAPVLDMIIVVGGVDITRSFSQRQVSWLRALGRKNYTLGGICTGAYVLAHAGLLDNYESSIHWECLASMQERYPKVRCNNRLYSIDKNRMTSSGGTTAMDMFLNYIALKYGGKLSGAVSDMFICDRVRGEFDQQRVSLRQLHTNGQPMQKLVDIIELMEANLEEPFELDELANFVAVSRRQLERMFLKHLDCSPSRYYLKLRLDRARQLLKQSNLSIVEISTACGFVSTPHFSRCYRKHIGISPRDERKGTWTDTTRNNRLRQPLIDQEVVIPAVRSATALFQAQTEPSYGSIAIQ</sequence>
<dbReference type="EMBL" id="FOOU01000004">
    <property type="protein sequence ID" value="SFG21528.1"/>
    <property type="molecule type" value="Genomic_DNA"/>
</dbReference>
<dbReference type="Pfam" id="PF12833">
    <property type="entry name" value="HTH_18"/>
    <property type="match status" value="1"/>
</dbReference>
<dbReference type="STRING" id="1045558.SAMN05216175_104152"/>
<accession>A0A1I2PZS9</accession>
<reference evidence="6" key="1">
    <citation type="submission" date="2016-10" db="EMBL/GenBank/DDBJ databases">
        <authorList>
            <person name="Varghese N."/>
            <person name="Submissions S."/>
        </authorList>
    </citation>
    <scope>NUCLEOTIDE SEQUENCE [LARGE SCALE GENOMIC DNA]</scope>
    <source>
        <strain evidence="6">CGMCC 1.10971</strain>
    </source>
</reference>
<dbReference type="Proteomes" id="UP000198623">
    <property type="component" value="Unassembled WGS sequence"/>
</dbReference>
<keyword evidence="3" id="KW-0804">Transcription</keyword>
<evidence type="ECO:0000313" key="5">
    <source>
        <dbReference type="EMBL" id="SFG21528.1"/>
    </source>
</evidence>
<name>A0A1I2PZS9_9GAMM</name>
<dbReference type="PANTHER" id="PTHR43130:SF3">
    <property type="entry name" value="HTH-TYPE TRANSCRIPTIONAL REGULATOR RV1931C"/>
    <property type="match status" value="1"/>
</dbReference>
<dbReference type="InterPro" id="IPR009057">
    <property type="entry name" value="Homeodomain-like_sf"/>
</dbReference>
<keyword evidence="2 5" id="KW-0238">DNA-binding</keyword>
<keyword evidence="1" id="KW-0805">Transcription regulation</keyword>
<evidence type="ECO:0000313" key="6">
    <source>
        <dbReference type="Proteomes" id="UP000198623"/>
    </source>
</evidence>
<dbReference type="InterPro" id="IPR002818">
    <property type="entry name" value="DJ-1/PfpI"/>
</dbReference>
<dbReference type="Gene3D" id="1.10.10.60">
    <property type="entry name" value="Homeodomain-like"/>
    <property type="match status" value="1"/>
</dbReference>
<dbReference type="PROSITE" id="PS00041">
    <property type="entry name" value="HTH_ARAC_FAMILY_1"/>
    <property type="match status" value="1"/>
</dbReference>
<evidence type="ECO:0000259" key="4">
    <source>
        <dbReference type="PROSITE" id="PS01124"/>
    </source>
</evidence>
<evidence type="ECO:0000256" key="3">
    <source>
        <dbReference type="ARBA" id="ARBA00023163"/>
    </source>
</evidence>
<gene>
    <name evidence="5" type="ORF">SAMN05216175_104152</name>
</gene>
<dbReference type="FunFam" id="1.10.10.60:FF:000090">
    <property type="entry name" value="Transcriptional regulator ArgR, AraC family"/>
    <property type="match status" value="1"/>
</dbReference>